<dbReference type="AlphaFoldDB" id="A0A9J5W8I7"/>
<dbReference type="EMBL" id="JACXVP010000012">
    <property type="protein sequence ID" value="KAG5571464.1"/>
    <property type="molecule type" value="Genomic_DNA"/>
</dbReference>
<dbReference type="OrthoDB" id="1304365at2759"/>
<gene>
    <name evidence="1" type="ORF">H5410_061230</name>
</gene>
<proteinExistence type="predicted"/>
<keyword evidence="2" id="KW-1185">Reference proteome</keyword>
<comment type="caution">
    <text evidence="1">The sequence shown here is derived from an EMBL/GenBank/DDBJ whole genome shotgun (WGS) entry which is preliminary data.</text>
</comment>
<protein>
    <submittedName>
        <fullName evidence="1">Uncharacterized protein</fullName>
    </submittedName>
</protein>
<accession>A0A9J5W8I7</accession>
<name>A0A9J5W8I7_SOLCO</name>
<reference evidence="1 2" key="1">
    <citation type="submission" date="2020-09" db="EMBL/GenBank/DDBJ databases">
        <title>De no assembly of potato wild relative species, Solanum commersonii.</title>
        <authorList>
            <person name="Cho K."/>
        </authorList>
    </citation>
    <scope>NUCLEOTIDE SEQUENCE [LARGE SCALE GENOMIC DNA]</scope>
    <source>
        <strain evidence="1">LZ3.2</strain>
        <tissue evidence="1">Leaf</tissue>
    </source>
</reference>
<sequence>MQISTIYRPYQFSSPHDDENGTRKMECTDKQDTKIIAFVHKEVELAFTDNTVIKATDIEVSIHRFSIGFVSLDHVDKLPNRAILVSTNPLIEKEYSKRQEIVLTNEQYKMTVLF</sequence>
<dbReference type="Proteomes" id="UP000824120">
    <property type="component" value="Chromosome 12"/>
</dbReference>
<evidence type="ECO:0000313" key="1">
    <source>
        <dbReference type="EMBL" id="KAG5571464.1"/>
    </source>
</evidence>
<organism evidence="1 2">
    <name type="scientific">Solanum commersonii</name>
    <name type="common">Commerson's wild potato</name>
    <name type="synonym">Commerson's nightshade</name>
    <dbReference type="NCBI Taxonomy" id="4109"/>
    <lineage>
        <taxon>Eukaryota</taxon>
        <taxon>Viridiplantae</taxon>
        <taxon>Streptophyta</taxon>
        <taxon>Embryophyta</taxon>
        <taxon>Tracheophyta</taxon>
        <taxon>Spermatophyta</taxon>
        <taxon>Magnoliopsida</taxon>
        <taxon>eudicotyledons</taxon>
        <taxon>Gunneridae</taxon>
        <taxon>Pentapetalae</taxon>
        <taxon>asterids</taxon>
        <taxon>lamiids</taxon>
        <taxon>Solanales</taxon>
        <taxon>Solanaceae</taxon>
        <taxon>Solanoideae</taxon>
        <taxon>Solaneae</taxon>
        <taxon>Solanum</taxon>
    </lineage>
</organism>
<evidence type="ECO:0000313" key="2">
    <source>
        <dbReference type="Proteomes" id="UP000824120"/>
    </source>
</evidence>